<reference evidence="1" key="2">
    <citation type="submission" date="2020-11" db="EMBL/GenBank/DDBJ databases">
        <authorList>
            <person name="McCartney M.A."/>
            <person name="Auch B."/>
            <person name="Kono T."/>
            <person name="Mallez S."/>
            <person name="Becker A."/>
            <person name="Gohl D.M."/>
            <person name="Silverstein K.A.T."/>
            <person name="Koren S."/>
            <person name="Bechman K.B."/>
            <person name="Herman A."/>
            <person name="Abrahante J.E."/>
            <person name="Garbe J."/>
        </authorList>
    </citation>
    <scope>NUCLEOTIDE SEQUENCE</scope>
    <source>
        <strain evidence="1">Duluth1</strain>
        <tissue evidence="1">Whole animal</tissue>
    </source>
</reference>
<proteinExistence type="predicted"/>
<dbReference type="Proteomes" id="UP000828390">
    <property type="component" value="Unassembled WGS sequence"/>
</dbReference>
<dbReference type="Gene3D" id="3.30.470.20">
    <property type="entry name" value="ATP-grasp fold, B domain"/>
    <property type="match status" value="1"/>
</dbReference>
<evidence type="ECO:0000313" key="1">
    <source>
        <dbReference type="EMBL" id="KAH3780178.1"/>
    </source>
</evidence>
<dbReference type="PANTHER" id="PTHR48066:SF1">
    <property type="entry name" value="CARNOSINE SYNTHASE 1"/>
    <property type="match status" value="1"/>
</dbReference>
<protein>
    <submittedName>
        <fullName evidence="1">Uncharacterized protein</fullName>
    </submittedName>
</protein>
<dbReference type="AlphaFoldDB" id="A0A9D4EJ02"/>
<dbReference type="PANTHER" id="PTHR48066">
    <property type="entry name" value="CARNOSINE SYNTHASE 1"/>
    <property type="match status" value="1"/>
</dbReference>
<dbReference type="GO" id="GO:0035499">
    <property type="term" value="P:carnosine biosynthetic process"/>
    <property type="evidence" value="ECO:0007669"/>
    <property type="project" value="InterPro"/>
</dbReference>
<sequence length="95" mass="10465">MLKLEHGNSAIGATLVASAEELRKQHRATIVRFREEADHPGLGLGFGAETLVMEYYVGTEHDVDVVIFGNKLVGAFISDNGPTNFPSFRGWFILM</sequence>
<dbReference type="GO" id="GO:0016887">
    <property type="term" value="F:ATP hydrolysis activity"/>
    <property type="evidence" value="ECO:0007669"/>
    <property type="project" value="InterPro"/>
</dbReference>
<organism evidence="1 2">
    <name type="scientific">Dreissena polymorpha</name>
    <name type="common">Zebra mussel</name>
    <name type="synonym">Mytilus polymorpha</name>
    <dbReference type="NCBI Taxonomy" id="45954"/>
    <lineage>
        <taxon>Eukaryota</taxon>
        <taxon>Metazoa</taxon>
        <taxon>Spiralia</taxon>
        <taxon>Lophotrochozoa</taxon>
        <taxon>Mollusca</taxon>
        <taxon>Bivalvia</taxon>
        <taxon>Autobranchia</taxon>
        <taxon>Heteroconchia</taxon>
        <taxon>Euheterodonta</taxon>
        <taxon>Imparidentia</taxon>
        <taxon>Neoheterodontei</taxon>
        <taxon>Myida</taxon>
        <taxon>Dreissenoidea</taxon>
        <taxon>Dreissenidae</taxon>
        <taxon>Dreissena</taxon>
    </lineage>
</organism>
<accession>A0A9D4EJ02</accession>
<dbReference type="EMBL" id="JAIWYP010000008">
    <property type="protein sequence ID" value="KAH3780178.1"/>
    <property type="molecule type" value="Genomic_DNA"/>
</dbReference>
<comment type="caution">
    <text evidence="1">The sequence shown here is derived from an EMBL/GenBank/DDBJ whole genome shotgun (WGS) entry which is preliminary data.</text>
</comment>
<evidence type="ECO:0000313" key="2">
    <source>
        <dbReference type="Proteomes" id="UP000828390"/>
    </source>
</evidence>
<gene>
    <name evidence="1" type="ORF">DPMN_157988</name>
</gene>
<dbReference type="GO" id="GO:0047730">
    <property type="term" value="F:carnosine synthase activity"/>
    <property type="evidence" value="ECO:0007669"/>
    <property type="project" value="InterPro"/>
</dbReference>
<reference evidence="1" key="1">
    <citation type="journal article" date="2019" name="bioRxiv">
        <title>The Genome of the Zebra Mussel, Dreissena polymorpha: A Resource for Invasive Species Research.</title>
        <authorList>
            <person name="McCartney M.A."/>
            <person name="Auch B."/>
            <person name="Kono T."/>
            <person name="Mallez S."/>
            <person name="Zhang Y."/>
            <person name="Obille A."/>
            <person name="Becker A."/>
            <person name="Abrahante J.E."/>
            <person name="Garbe J."/>
            <person name="Badalamenti J.P."/>
            <person name="Herman A."/>
            <person name="Mangelson H."/>
            <person name="Liachko I."/>
            <person name="Sullivan S."/>
            <person name="Sone E.D."/>
            <person name="Koren S."/>
            <person name="Silverstein K.A.T."/>
            <person name="Beckman K.B."/>
            <person name="Gohl D.M."/>
        </authorList>
    </citation>
    <scope>NUCLEOTIDE SEQUENCE</scope>
    <source>
        <strain evidence="1">Duluth1</strain>
        <tissue evidence="1">Whole animal</tissue>
    </source>
</reference>
<dbReference type="InterPro" id="IPR031046">
    <property type="entry name" value="CARNS1"/>
</dbReference>
<name>A0A9D4EJ02_DREPO</name>
<keyword evidence="2" id="KW-1185">Reference proteome</keyword>